<sequence>MAVMAPQVLQLPHPTADSQLATPKKTLLLISTDQVSADNELDSVFRVRHRSAGDISPFCSPASKGRSELCLPHSSSHRPGSGSGRFSFCLITLPPGCTRDLWNAVVPGPYHGPRGRTCPPDLLEKGT</sequence>
<evidence type="ECO:0000313" key="3">
    <source>
        <dbReference type="Proteomes" id="UP001153269"/>
    </source>
</evidence>
<evidence type="ECO:0000256" key="1">
    <source>
        <dbReference type="SAM" id="MobiDB-lite"/>
    </source>
</evidence>
<protein>
    <submittedName>
        <fullName evidence="2">Uncharacterized protein</fullName>
    </submittedName>
</protein>
<keyword evidence="3" id="KW-1185">Reference proteome</keyword>
<evidence type="ECO:0000313" key="2">
    <source>
        <dbReference type="EMBL" id="CAB1459676.1"/>
    </source>
</evidence>
<accession>A0A9N7ZD62</accession>
<proteinExistence type="predicted"/>
<dbReference type="EMBL" id="CADEAL010004442">
    <property type="protein sequence ID" value="CAB1459676.1"/>
    <property type="molecule type" value="Genomic_DNA"/>
</dbReference>
<dbReference type="Proteomes" id="UP001153269">
    <property type="component" value="Unassembled WGS sequence"/>
</dbReference>
<feature type="compositionally biased region" description="Low complexity" evidence="1">
    <location>
        <begin position="72"/>
        <end position="83"/>
    </location>
</feature>
<feature type="region of interest" description="Disordered" evidence="1">
    <location>
        <begin position="63"/>
        <end position="83"/>
    </location>
</feature>
<name>A0A9N7ZD62_PLEPL</name>
<reference evidence="2" key="1">
    <citation type="submission" date="2020-03" db="EMBL/GenBank/DDBJ databases">
        <authorList>
            <person name="Weist P."/>
        </authorList>
    </citation>
    <scope>NUCLEOTIDE SEQUENCE</scope>
</reference>
<organism evidence="2 3">
    <name type="scientific">Pleuronectes platessa</name>
    <name type="common">European plaice</name>
    <dbReference type="NCBI Taxonomy" id="8262"/>
    <lineage>
        <taxon>Eukaryota</taxon>
        <taxon>Metazoa</taxon>
        <taxon>Chordata</taxon>
        <taxon>Craniata</taxon>
        <taxon>Vertebrata</taxon>
        <taxon>Euteleostomi</taxon>
        <taxon>Actinopterygii</taxon>
        <taxon>Neopterygii</taxon>
        <taxon>Teleostei</taxon>
        <taxon>Neoteleostei</taxon>
        <taxon>Acanthomorphata</taxon>
        <taxon>Carangaria</taxon>
        <taxon>Pleuronectiformes</taxon>
        <taxon>Pleuronectoidei</taxon>
        <taxon>Pleuronectidae</taxon>
        <taxon>Pleuronectes</taxon>
    </lineage>
</organism>
<comment type="caution">
    <text evidence="2">The sequence shown here is derived from an EMBL/GenBank/DDBJ whole genome shotgun (WGS) entry which is preliminary data.</text>
</comment>
<gene>
    <name evidence="2" type="ORF">PLEPLA_LOCUS47513</name>
</gene>
<dbReference type="AlphaFoldDB" id="A0A9N7ZD62"/>